<dbReference type="OrthoDB" id="6604226at2759"/>
<evidence type="ECO:0000256" key="10">
    <source>
        <dbReference type="RuleBase" id="RU351113"/>
    </source>
</evidence>
<evidence type="ECO:0000256" key="4">
    <source>
        <dbReference type="ARBA" id="ARBA00022692"/>
    </source>
</evidence>
<keyword evidence="6 10" id="KW-1133">Transmembrane helix</keyword>
<dbReference type="InterPro" id="IPR004117">
    <property type="entry name" value="7tm6_olfct_rcpt"/>
</dbReference>
<dbReference type="eggNOG" id="ENOG502T9IX">
    <property type="taxonomic scope" value="Eukaryota"/>
</dbReference>
<dbReference type="GO" id="GO:0005549">
    <property type="term" value="F:odorant binding"/>
    <property type="evidence" value="ECO:0007669"/>
    <property type="project" value="InterPro"/>
</dbReference>
<dbReference type="AlphaFoldDB" id="B4J7F1"/>
<evidence type="ECO:0000256" key="1">
    <source>
        <dbReference type="ARBA" id="ARBA00004651"/>
    </source>
</evidence>
<proteinExistence type="inferred from homology"/>
<dbReference type="EMBL" id="CH916367">
    <property type="protein sequence ID" value="EDW01075.1"/>
    <property type="molecule type" value="Genomic_DNA"/>
</dbReference>
<dbReference type="GO" id="GO:0007165">
    <property type="term" value="P:signal transduction"/>
    <property type="evidence" value="ECO:0007669"/>
    <property type="project" value="UniProtKB-KW"/>
</dbReference>
<dbReference type="OMA" id="MFRTINT"/>
<dbReference type="PANTHER" id="PTHR21137:SF35">
    <property type="entry name" value="ODORANT RECEPTOR 19A-RELATED"/>
    <property type="match status" value="1"/>
</dbReference>
<evidence type="ECO:0000313" key="11">
    <source>
        <dbReference type="EMBL" id="EDW01075.1"/>
    </source>
</evidence>
<keyword evidence="12" id="KW-1185">Reference proteome</keyword>
<feature type="transmembrane region" description="Helical" evidence="10">
    <location>
        <begin position="82"/>
        <end position="106"/>
    </location>
</feature>
<name>B4J7F1_DROGR</name>
<dbReference type="Proteomes" id="UP000001070">
    <property type="component" value="Unassembled WGS sequence"/>
</dbReference>
<keyword evidence="8 10" id="KW-0675">Receptor</keyword>
<dbReference type="PANTHER" id="PTHR21137">
    <property type="entry name" value="ODORANT RECEPTOR"/>
    <property type="match status" value="1"/>
</dbReference>
<evidence type="ECO:0000256" key="3">
    <source>
        <dbReference type="ARBA" id="ARBA00022606"/>
    </source>
</evidence>
<evidence type="ECO:0000256" key="6">
    <source>
        <dbReference type="ARBA" id="ARBA00022989"/>
    </source>
</evidence>
<comment type="caution">
    <text evidence="10">Lacks conserved residue(s) required for the propagation of feature annotation.</text>
</comment>
<evidence type="ECO:0000256" key="7">
    <source>
        <dbReference type="ARBA" id="ARBA00023136"/>
    </source>
</evidence>
<evidence type="ECO:0000256" key="9">
    <source>
        <dbReference type="ARBA" id="ARBA00023224"/>
    </source>
</evidence>
<evidence type="ECO:0000313" key="12">
    <source>
        <dbReference type="Proteomes" id="UP000001070"/>
    </source>
</evidence>
<sequence>MASTFRRIKPAPLTERVRTREAFTYMYRVLRVIGWLPPKELFWRNVYSIWTFVFFVIVVFYLPVAFLISYVTEFRSFSPSEFLLSIQGAFNVLGASINALITYNCLWRLKKIQTIFDRLDERLLNDGDRQKIHDIVARCNYIFLIYTFCYCIGVAVQTGVVVSGSPPWAVYIPFLNWRAGKVKLYIQTILEFITVTFVVLHALIPEAGPLLFALIFRKHFEVLKDHIRNLRMDPDKTEQENYEELTNCIMDHKLILRCCDLLRPMVFNTVFVQFVLIGSILGLTLFNILFFANLWETFCGMNYVFILFLQTFPFCYICNLLFLDGEDLANVIFHSNWVDSEPRFKNTLINFMHHVQQPIIFKAGGIFVISVNSFITLDIRGRNGKPTMRVSAVNKERYQGQPE</sequence>
<organism evidence="12">
    <name type="scientific">Drosophila grimshawi</name>
    <name type="common">Hawaiian fruit fly</name>
    <name type="synonym">Idiomyia grimshawi</name>
    <dbReference type="NCBI Taxonomy" id="7222"/>
    <lineage>
        <taxon>Eukaryota</taxon>
        <taxon>Metazoa</taxon>
        <taxon>Ecdysozoa</taxon>
        <taxon>Arthropoda</taxon>
        <taxon>Hexapoda</taxon>
        <taxon>Insecta</taxon>
        <taxon>Pterygota</taxon>
        <taxon>Neoptera</taxon>
        <taxon>Endopterygota</taxon>
        <taxon>Diptera</taxon>
        <taxon>Brachycera</taxon>
        <taxon>Muscomorpha</taxon>
        <taxon>Ephydroidea</taxon>
        <taxon>Drosophilidae</taxon>
        <taxon>Drosophila</taxon>
        <taxon>Hawaiian Drosophila</taxon>
    </lineage>
</organism>
<protein>
    <recommendedName>
        <fullName evidence="10">Odorant receptor</fullName>
    </recommendedName>
</protein>
<evidence type="ECO:0000256" key="2">
    <source>
        <dbReference type="ARBA" id="ARBA00022475"/>
    </source>
</evidence>
<keyword evidence="3 10" id="KW-0716">Sensory transduction</keyword>
<evidence type="ECO:0000256" key="5">
    <source>
        <dbReference type="ARBA" id="ARBA00022725"/>
    </source>
</evidence>
<comment type="similarity">
    <text evidence="10">Belongs to the insect chemoreceptor superfamily. Heteromeric odorant receptor channel (TC 1.A.69) family.</text>
</comment>
<dbReference type="HOGENOM" id="CLU_033399_8_0_1"/>
<keyword evidence="4 10" id="KW-0812">Transmembrane</keyword>
<comment type="subcellular location">
    <subcellularLocation>
        <location evidence="1 10">Cell membrane</location>
        <topology evidence="1 10">Multi-pass membrane protein</topology>
    </subcellularLocation>
</comment>
<evidence type="ECO:0000256" key="8">
    <source>
        <dbReference type="ARBA" id="ARBA00023170"/>
    </source>
</evidence>
<feature type="transmembrane region" description="Helical" evidence="10">
    <location>
        <begin position="303"/>
        <end position="323"/>
    </location>
</feature>
<keyword evidence="2" id="KW-1003">Cell membrane</keyword>
<feature type="transmembrane region" description="Helical" evidence="10">
    <location>
        <begin position="270"/>
        <end position="291"/>
    </location>
</feature>
<keyword evidence="9 10" id="KW-0807">Transducer</keyword>
<gene>
    <name evidence="11" type="primary">Dgri\GH21233</name>
    <name evidence="11" type="ORF">Dgri_GH21233</name>
</gene>
<dbReference type="Pfam" id="PF02949">
    <property type="entry name" value="7tm_6"/>
    <property type="match status" value="1"/>
</dbReference>
<dbReference type="PhylomeDB" id="B4J7F1"/>
<keyword evidence="7 10" id="KW-0472">Membrane</keyword>
<dbReference type="GO" id="GO:0004984">
    <property type="term" value="F:olfactory receptor activity"/>
    <property type="evidence" value="ECO:0007669"/>
    <property type="project" value="InterPro"/>
</dbReference>
<accession>B4J7F1</accession>
<keyword evidence="5 10" id="KW-0552">Olfaction</keyword>
<reference evidence="11 12" key="1">
    <citation type="journal article" date="2007" name="Nature">
        <title>Evolution of genes and genomes on the Drosophila phylogeny.</title>
        <authorList>
            <consortium name="Drosophila 12 Genomes Consortium"/>
            <person name="Clark A.G."/>
            <person name="Eisen M.B."/>
            <person name="Smith D.R."/>
            <person name="Bergman C.M."/>
            <person name="Oliver B."/>
            <person name="Markow T.A."/>
            <person name="Kaufman T.C."/>
            <person name="Kellis M."/>
            <person name="Gelbart W."/>
            <person name="Iyer V.N."/>
            <person name="Pollard D.A."/>
            <person name="Sackton T.B."/>
            <person name="Larracuente A.M."/>
            <person name="Singh N.D."/>
            <person name="Abad J.P."/>
            <person name="Abt D.N."/>
            <person name="Adryan B."/>
            <person name="Aguade M."/>
            <person name="Akashi H."/>
            <person name="Anderson W.W."/>
            <person name="Aquadro C.F."/>
            <person name="Ardell D.H."/>
            <person name="Arguello R."/>
            <person name="Artieri C.G."/>
            <person name="Barbash D.A."/>
            <person name="Barker D."/>
            <person name="Barsanti P."/>
            <person name="Batterham P."/>
            <person name="Batzoglou S."/>
            <person name="Begun D."/>
            <person name="Bhutkar A."/>
            <person name="Blanco E."/>
            <person name="Bosak S.A."/>
            <person name="Bradley R.K."/>
            <person name="Brand A.D."/>
            <person name="Brent M.R."/>
            <person name="Brooks A.N."/>
            <person name="Brown R.H."/>
            <person name="Butlin R.K."/>
            <person name="Caggese C."/>
            <person name="Calvi B.R."/>
            <person name="Bernardo de Carvalho A."/>
            <person name="Caspi A."/>
            <person name="Castrezana S."/>
            <person name="Celniker S.E."/>
            <person name="Chang J.L."/>
            <person name="Chapple C."/>
            <person name="Chatterji S."/>
            <person name="Chinwalla A."/>
            <person name="Civetta A."/>
            <person name="Clifton S.W."/>
            <person name="Comeron J.M."/>
            <person name="Costello J.C."/>
            <person name="Coyne J.A."/>
            <person name="Daub J."/>
            <person name="David R.G."/>
            <person name="Delcher A.L."/>
            <person name="Delehaunty K."/>
            <person name="Do C.B."/>
            <person name="Ebling H."/>
            <person name="Edwards K."/>
            <person name="Eickbush T."/>
            <person name="Evans J.D."/>
            <person name="Filipski A."/>
            <person name="Findeiss S."/>
            <person name="Freyhult E."/>
            <person name="Fulton L."/>
            <person name="Fulton R."/>
            <person name="Garcia A.C."/>
            <person name="Gardiner A."/>
            <person name="Garfield D.A."/>
            <person name="Garvin B.E."/>
            <person name="Gibson G."/>
            <person name="Gilbert D."/>
            <person name="Gnerre S."/>
            <person name="Godfrey J."/>
            <person name="Good R."/>
            <person name="Gotea V."/>
            <person name="Gravely B."/>
            <person name="Greenberg A.J."/>
            <person name="Griffiths-Jones S."/>
            <person name="Gross S."/>
            <person name="Guigo R."/>
            <person name="Gustafson E.A."/>
            <person name="Haerty W."/>
            <person name="Hahn M.W."/>
            <person name="Halligan D.L."/>
            <person name="Halpern A.L."/>
            <person name="Halter G.M."/>
            <person name="Han M.V."/>
            <person name="Heger A."/>
            <person name="Hillier L."/>
            <person name="Hinrichs A.S."/>
            <person name="Holmes I."/>
            <person name="Hoskins R.A."/>
            <person name="Hubisz M.J."/>
            <person name="Hultmark D."/>
            <person name="Huntley M.A."/>
            <person name="Jaffe D.B."/>
            <person name="Jagadeeshan S."/>
            <person name="Jeck W.R."/>
            <person name="Johnson J."/>
            <person name="Jones C.D."/>
            <person name="Jordan W.C."/>
            <person name="Karpen G.H."/>
            <person name="Kataoka E."/>
            <person name="Keightley P.D."/>
            <person name="Kheradpour P."/>
            <person name="Kirkness E.F."/>
            <person name="Koerich L.B."/>
            <person name="Kristiansen K."/>
            <person name="Kudrna D."/>
            <person name="Kulathinal R.J."/>
            <person name="Kumar S."/>
            <person name="Kwok R."/>
            <person name="Lander E."/>
            <person name="Langley C.H."/>
            <person name="Lapoint R."/>
            <person name="Lazzaro B.P."/>
            <person name="Lee S.J."/>
            <person name="Levesque L."/>
            <person name="Li R."/>
            <person name="Lin C.F."/>
            <person name="Lin M.F."/>
            <person name="Lindblad-Toh K."/>
            <person name="Llopart A."/>
            <person name="Long M."/>
            <person name="Low L."/>
            <person name="Lozovsky E."/>
            <person name="Lu J."/>
            <person name="Luo M."/>
            <person name="Machado C.A."/>
            <person name="Makalowski W."/>
            <person name="Marzo M."/>
            <person name="Matsuda M."/>
            <person name="Matzkin L."/>
            <person name="McAllister B."/>
            <person name="McBride C.S."/>
            <person name="McKernan B."/>
            <person name="McKernan K."/>
            <person name="Mendez-Lago M."/>
            <person name="Minx P."/>
            <person name="Mollenhauer M.U."/>
            <person name="Montooth K."/>
            <person name="Mount S.M."/>
            <person name="Mu X."/>
            <person name="Myers E."/>
            <person name="Negre B."/>
            <person name="Newfeld S."/>
            <person name="Nielsen R."/>
            <person name="Noor M.A."/>
            <person name="O'Grady P."/>
            <person name="Pachter L."/>
            <person name="Papaceit M."/>
            <person name="Parisi M.J."/>
            <person name="Parisi M."/>
            <person name="Parts L."/>
            <person name="Pedersen J.S."/>
            <person name="Pesole G."/>
            <person name="Phillippy A.M."/>
            <person name="Ponting C.P."/>
            <person name="Pop M."/>
            <person name="Porcelli D."/>
            <person name="Powell J.R."/>
            <person name="Prohaska S."/>
            <person name="Pruitt K."/>
            <person name="Puig M."/>
            <person name="Quesneville H."/>
            <person name="Ram K.R."/>
            <person name="Rand D."/>
            <person name="Rasmussen M.D."/>
            <person name="Reed L.K."/>
            <person name="Reenan R."/>
            <person name="Reily A."/>
            <person name="Remington K.A."/>
            <person name="Rieger T.T."/>
            <person name="Ritchie M.G."/>
            <person name="Robin C."/>
            <person name="Rogers Y.H."/>
            <person name="Rohde C."/>
            <person name="Rozas J."/>
            <person name="Rubenfield M.J."/>
            <person name="Ruiz A."/>
            <person name="Russo S."/>
            <person name="Salzberg S.L."/>
            <person name="Sanchez-Gracia A."/>
            <person name="Saranga D.J."/>
            <person name="Sato H."/>
            <person name="Schaeffer S.W."/>
            <person name="Schatz M.C."/>
            <person name="Schlenke T."/>
            <person name="Schwartz R."/>
            <person name="Segarra C."/>
            <person name="Singh R.S."/>
            <person name="Sirot L."/>
            <person name="Sirota M."/>
            <person name="Sisneros N.B."/>
            <person name="Smith C.D."/>
            <person name="Smith T.F."/>
            <person name="Spieth J."/>
            <person name="Stage D.E."/>
            <person name="Stark A."/>
            <person name="Stephan W."/>
            <person name="Strausberg R.L."/>
            <person name="Strempel S."/>
            <person name="Sturgill D."/>
            <person name="Sutton G."/>
            <person name="Sutton G.G."/>
            <person name="Tao W."/>
            <person name="Teichmann S."/>
            <person name="Tobari Y.N."/>
            <person name="Tomimura Y."/>
            <person name="Tsolas J.M."/>
            <person name="Valente V.L."/>
            <person name="Venter E."/>
            <person name="Venter J.C."/>
            <person name="Vicario S."/>
            <person name="Vieira F.G."/>
            <person name="Vilella A.J."/>
            <person name="Villasante A."/>
            <person name="Walenz B."/>
            <person name="Wang J."/>
            <person name="Wasserman M."/>
            <person name="Watts T."/>
            <person name="Wilson D."/>
            <person name="Wilson R.K."/>
            <person name="Wing R.A."/>
            <person name="Wolfner M.F."/>
            <person name="Wong A."/>
            <person name="Wong G.K."/>
            <person name="Wu C.I."/>
            <person name="Wu G."/>
            <person name="Yamamoto D."/>
            <person name="Yang H.P."/>
            <person name="Yang S.P."/>
            <person name="Yorke J.A."/>
            <person name="Yoshida K."/>
            <person name="Zdobnov E."/>
            <person name="Zhang P."/>
            <person name="Zhang Y."/>
            <person name="Zimin A.V."/>
            <person name="Baldwin J."/>
            <person name="Abdouelleil A."/>
            <person name="Abdulkadir J."/>
            <person name="Abebe A."/>
            <person name="Abera B."/>
            <person name="Abreu J."/>
            <person name="Acer S.C."/>
            <person name="Aftuck L."/>
            <person name="Alexander A."/>
            <person name="An P."/>
            <person name="Anderson E."/>
            <person name="Anderson S."/>
            <person name="Arachi H."/>
            <person name="Azer M."/>
            <person name="Bachantsang P."/>
            <person name="Barry A."/>
            <person name="Bayul T."/>
            <person name="Berlin A."/>
            <person name="Bessette D."/>
            <person name="Bloom T."/>
            <person name="Blye J."/>
            <person name="Boguslavskiy L."/>
            <person name="Bonnet C."/>
            <person name="Boukhgalter B."/>
            <person name="Bourzgui I."/>
            <person name="Brown A."/>
            <person name="Cahill P."/>
            <person name="Channer S."/>
            <person name="Cheshatsang Y."/>
            <person name="Chuda L."/>
            <person name="Citroen M."/>
            <person name="Collymore A."/>
            <person name="Cooke P."/>
            <person name="Costello M."/>
            <person name="D'Aco K."/>
            <person name="Daza R."/>
            <person name="De Haan G."/>
            <person name="DeGray S."/>
            <person name="DeMaso C."/>
            <person name="Dhargay N."/>
            <person name="Dooley K."/>
            <person name="Dooley E."/>
            <person name="Doricent M."/>
            <person name="Dorje P."/>
            <person name="Dorjee K."/>
            <person name="Dupes A."/>
            <person name="Elong R."/>
            <person name="Falk J."/>
            <person name="Farina A."/>
            <person name="Faro S."/>
            <person name="Ferguson D."/>
            <person name="Fisher S."/>
            <person name="Foley C.D."/>
            <person name="Franke A."/>
            <person name="Friedrich D."/>
            <person name="Gadbois L."/>
            <person name="Gearin G."/>
            <person name="Gearin C.R."/>
            <person name="Giannoukos G."/>
            <person name="Goode T."/>
            <person name="Graham J."/>
            <person name="Grandbois E."/>
            <person name="Grewal S."/>
            <person name="Gyaltsen K."/>
            <person name="Hafez N."/>
            <person name="Hagos B."/>
            <person name="Hall J."/>
            <person name="Henson C."/>
            <person name="Hollinger A."/>
            <person name="Honan T."/>
            <person name="Huard M.D."/>
            <person name="Hughes L."/>
            <person name="Hurhula B."/>
            <person name="Husby M.E."/>
            <person name="Kamat A."/>
            <person name="Kanga B."/>
            <person name="Kashin S."/>
            <person name="Khazanovich D."/>
            <person name="Kisner P."/>
            <person name="Lance K."/>
            <person name="Lara M."/>
            <person name="Lee W."/>
            <person name="Lennon N."/>
            <person name="Letendre F."/>
            <person name="LeVine R."/>
            <person name="Lipovsky A."/>
            <person name="Liu X."/>
            <person name="Liu J."/>
            <person name="Liu S."/>
            <person name="Lokyitsang T."/>
            <person name="Lokyitsang Y."/>
            <person name="Lubonja R."/>
            <person name="Lui A."/>
            <person name="MacDonald P."/>
            <person name="Magnisalis V."/>
            <person name="Maru K."/>
            <person name="Matthews C."/>
            <person name="McCusker W."/>
            <person name="McDonough S."/>
            <person name="Mehta T."/>
            <person name="Meldrim J."/>
            <person name="Meneus L."/>
            <person name="Mihai O."/>
            <person name="Mihalev A."/>
            <person name="Mihova T."/>
            <person name="Mittelman R."/>
            <person name="Mlenga V."/>
            <person name="Montmayeur A."/>
            <person name="Mulrain L."/>
            <person name="Navidi A."/>
            <person name="Naylor J."/>
            <person name="Negash T."/>
            <person name="Nguyen T."/>
            <person name="Nguyen N."/>
            <person name="Nicol R."/>
            <person name="Norbu C."/>
            <person name="Norbu N."/>
            <person name="Novod N."/>
            <person name="O'Neill B."/>
            <person name="Osman S."/>
            <person name="Markiewicz E."/>
            <person name="Oyono O.L."/>
            <person name="Patti C."/>
            <person name="Phunkhang P."/>
            <person name="Pierre F."/>
            <person name="Priest M."/>
            <person name="Raghuraman S."/>
            <person name="Rege F."/>
            <person name="Reyes R."/>
            <person name="Rise C."/>
            <person name="Rogov P."/>
            <person name="Ross K."/>
            <person name="Ryan E."/>
            <person name="Settipalli S."/>
            <person name="Shea T."/>
            <person name="Sherpa N."/>
            <person name="Shi L."/>
            <person name="Shih D."/>
            <person name="Sparrow T."/>
            <person name="Spaulding J."/>
            <person name="Stalker J."/>
            <person name="Stange-Thomann N."/>
            <person name="Stavropoulos S."/>
            <person name="Stone C."/>
            <person name="Strader C."/>
            <person name="Tesfaye S."/>
            <person name="Thomson T."/>
            <person name="Thoulutsang Y."/>
            <person name="Thoulutsang D."/>
            <person name="Topham K."/>
            <person name="Topping I."/>
            <person name="Tsamla T."/>
            <person name="Vassiliev H."/>
            <person name="Vo A."/>
            <person name="Wangchuk T."/>
            <person name="Wangdi T."/>
            <person name="Weiand M."/>
            <person name="Wilkinson J."/>
            <person name="Wilson A."/>
            <person name="Yadav S."/>
            <person name="Young G."/>
            <person name="Yu Q."/>
            <person name="Zembek L."/>
            <person name="Zhong D."/>
            <person name="Zimmer A."/>
            <person name="Zwirko Z."/>
            <person name="Jaffe D.B."/>
            <person name="Alvarez P."/>
            <person name="Brockman W."/>
            <person name="Butler J."/>
            <person name="Chin C."/>
            <person name="Gnerre S."/>
            <person name="Grabherr M."/>
            <person name="Kleber M."/>
            <person name="Mauceli E."/>
            <person name="MacCallum I."/>
        </authorList>
    </citation>
    <scope>NUCLEOTIDE SEQUENCE [LARGE SCALE GENOMIC DNA]</scope>
    <source>
        <strain evidence="12">Tucson 15287-2541.00</strain>
    </source>
</reference>
<feature type="transmembrane region" description="Helical" evidence="10">
    <location>
        <begin position="184"/>
        <end position="204"/>
    </location>
</feature>
<dbReference type="GO" id="GO:0005886">
    <property type="term" value="C:plasma membrane"/>
    <property type="evidence" value="ECO:0007669"/>
    <property type="project" value="UniProtKB-SubCell"/>
</dbReference>
<dbReference type="InParanoid" id="B4J7F1"/>
<feature type="transmembrane region" description="Helical" evidence="10">
    <location>
        <begin position="49"/>
        <end position="70"/>
    </location>
</feature>